<evidence type="ECO:0008006" key="4">
    <source>
        <dbReference type="Google" id="ProtNLM"/>
    </source>
</evidence>
<reference evidence="2 3" key="1">
    <citation type="submission" date="2018-06" db="EMBL/GenBank/DDBJ databases">
        <title>Complete Genomes of Monosporascus.</title>
        <authorList>
            <person name="Robinson A.J."/>
            <person name="Natvig D.O."/>
        </authorList>
    </citation>
    <scope>NUCLEOTIDE SEQUENCE [LARGE SCALE GENOMIC DNA]</scope>
    <source>
        <strain evidence="2 3">CBS 110550</strain>
    </source>
</reference>
<protein>
    <recommendedName>
        <fullName evidence="4">AB hydrolase-1 domain-containing protein</fullName>
    </recommendedName>
</protein>
<dbReference type="PANTHER" id="PTHR22946">
    <property type="entry name" value="DIENELACTONE HYDROLASE DOMAIN-CONTAINING PROTEIN-RELATED"/>
    <property type="match status" value="1"/>
</dbReference>
<comment type="caution">
    <text evidence="2">The sequence shown here is derived from an EMBL/GenBank/DDBJ whole genome shotgun (WGS) entry which is preliminary data.</text>
</comment>
<dbReference type="InterPro" id="IPR010520">
    <property type="entry name" value="FrsA-like"/>
</dbReference>
<gene>
    <name evidence="2" type="ORF">DL764_002162</name>
</gene>
<name>A0A4Q4TLL5_9PEZI</name>
<dbReference type="OrthoDB" id="5409895at2759"/>
<dbReference type="Proteomes" id="UP000293360">
    <property type="component" value="Unassembled WGS sequence"/>
</dbReference>
<dbReference type="EMBL" id="QJNU01000075">
    <property type="protein sequence ID" value="RYP08016.1"/>
    <property type="molecule type" value="Genomic_DNA"/>
</dbReference>
<dbReference type="PANTHER" id="PTHR22946:SF12">
    <property type="entry name" value="CONIDIAL PIGMENT BIOSYNTHESIS PROTEIN AYG1 (AFU_ORTHOLOGUE AFUA_2G17550)"/>
    <property type="match status" value="1"/>
</dbReference>
<dbReference type="InterPro" id="IPR050261">
    <property type="entry name" value="FrsA_esterase"/>
</dbReference>
<organism evidence="2 3">
    <name type="scientific">Monosporascus ibericus</name>
    <dbReference type="NCBI Taxonomy" id="155417"/>
    <lineage>
        <taxon>Eukaryota</taxon>
        <taxon>Fungi</taxon>
        <taxon>Dikarya</taxon>
        <taxon>Ascomycota</taxon>
        <taxon>Pezizomycotina</taxon>
        <taxon>Sordariomycetes</taxon>
        <taxon>Xylariomycetidae</taxon>
        <taxon>Xylariales</taxon>
        <taxon>Xylariales incertae sedis</taxon>
        <taxon>Monosporascus</taxon>
    </lineage>
</organism>
<dbReference type="Pfam" id="PF06500">
    <property type="entry name" value="FrsA-like"/>
    <property type="match status" value="1"/>
</dbReference>
<dbReference type="AlphaFoldDB" id="A0A4Q4TLL5"/>
<dbReference type="STRING" id="155417.A0A4Q4TLL5"/>
<evidence type="ECO:0000313" key="3">
    <source>
        <dbReference type="Proteomes" id="UP000293360"/>
    </source>
</evidence>
<sequence length="431" mass="48453">MAAPGGKYFIQDQLDHPKPRHDSFVKLWETKWKPLAERSLYPFLFGAAKDFEPIVEEMKRLDLKEPYNWEQYSEVFRPHGEKLLRAARAAEQAGNFEKASEFYLSSSAVWFISRYPTPLCEGQRYAWVKNKEACQKGLQLRGIPIQQVLIPHKYAIEGEGSDIPAFLSLPDSASKDKPVPTVLCICGLDAWRTEMAYFAELFRRQGVAMIAVEIPGTGDSPALANDPIGPDRQWSSVLDWLDENELIDSKRLCAWGISMGGYYAIRIAHTHSARLLGVACHGGGCHHMFDEAWLESIDQREYAHRASEPLSLKFGFQGDFGRFKREASGKFSLLKDGTLDRPCTRLLLVNGMDDSIIPIDDYYLCLTRGSPKEVRIIPGAGHMGGQQGTVVVLQWVLNLLGIQADAEKVLIEIPFIRLRPSNVTIVNSENP</sequence>
<evidence type="ECO:0000256" key="1">
    <source>
        <dbReference type="ARBA" id="ARBA00022801"/>
    </source>
</evidence>
<keyword evidence="3" id="KW-1185">Reference proteome</keyword>
<dbReference type="SUPFAM" id="SSF53474">
    <property type="entry name" value="alpha/beta-Hydrolases"/>
    <property type="match status" value="1"/>
</dbReference>
<dbReference type="GO" id="GO:0016787">
    <property type="term" value="F:hydrolase activity"/>
    <property type="evidence" value="ECO:0007669"/>
    <property type="project" value="UniProtKB-KW"/>
</dbReference>
<dbReference type="Gene3D" id="3.40.50.1820">
    <property type="entry name" value="alpha/beta hydrolase"/>
    <property type="match status" value="1"/>
</dbReference>
<proteinExistence type="predicted"/>
<dbReference type="InterPro" id="IPR029058">
    <property type="entry name" value="AB_hydrolase_fold"/>
</dbReference>
<keyword evidence="1" id="KW-0378">Hydrolase</keyword>
<evidence type="ECO:0000313" key="2">
    <source>
        <dbReference type="EMBL" id="RYP08016.1"/>
    </source>
</evidence>
<accession>A0A4Q4TLL5</accession>